<dbReference type="Proteomes" id="UP000008743">
    <property type="component" value="Unassembled WGS sequence"/>
</dbReference>
<proteinExistence type="predicted"/>
<dbReference type="InParanoid" id="A0A0D2WQE9"/>
<name>A0A0D2WQE9_CAPO3</name>
<dbReference type="SUPFAM" id="SSF55811">
    <property type="entry name" value="Nudix"/>
    <property type="match status" value="1"/>
</dbReference>
<protein>
    <recommendedName>
        <fullName evidence="3">Nudix hydrolase domain-containing protein</fullName>
    </recommendedName>
</protein>
<keyword evidence="2" id="KW-1185">Reference proteome</keyword>
<evidence type="ECO:0008006" key="3">
    <source>
        <dbReference type="Google" id="ProtNLM"/>
    </source>
</evidence>
<evidence type="ECO:0000313" key="1">
    <source>
        <dbReference type="EMBL" id="KJE93108.1"/>
    </source>
</evidence>
<reference evidence="2" key="1">
    <citation type="submission" date="2011-02" db="EMBL/GenBank/DDBJ databases">
        <title>The Genome Sequence of Capsaspora owczarzaki ATCC 30864.</title>
        <authorList>
            <person name="Russ C."/>
            <person name="Cuomo C."/>
            <person name="Burger G."/>
            <person name="Gray M.W."/>
            <person name="Holland P.W.H."/>
            <person name="King N."/>
            <person name="Lang F.B.F."/>
            <person name="Roger A.J."/>
            <person name="Ruiz-Trillo I."/>
            <person name="Young S.K."/>
            <person name="Zeng Q."/>
            <person name="Gargeya S."/>
            <person name="Alvarado L."/>
            <person name="Berlin A."/>
            <person name="Chapman S.B."/>
            <person name="Chen Z."/>
            <person name="Freedman E."/>
            <person name="Gellesch M."/>
            <person name="Goldberg J."/>
            <person name="Griggs A."/>
            <person name="Gujja S."/>
            <person name="Heilman E."/>
            <person name="Heiman D."/>
            <person name="Howarth C."/>
            <person name="Mehta T."/>
            <person name="Neiman D."/>
            <person name="Pearson M."/>
            <person name="Roberts A."/>
            <person name="Saif S."/>
            <person name="Shea T."/>
            <person name="Shenoy N."/>
            <person name="Sisk P."/>
            <person name="Stolte C."/>
            <person name="Sykes S."/>
            <person name="White J."/>
            <person name="Yandava C."/>
            <person name="Haas B."/>
            <person name="Nusbaum C."/>
            <person name="Birren B."/>
        </authorList>
    </citation>
    <scope>NUCLEOTIDE SEQUENCE</scope>
    <source>
        <strain evidence="2">ATCC 30864</strain>
    </source>
</reference>
<sequence length="225" mass="24524">METTRQEVEHRAAFVVFVNVESETSASIWMSFNTNAAKTNGYQWEMFGGKATRPDKANPAATAAREFAEEALAILKQKKKVSLAQQLKMPDAGSVHGEVTAEIQQCLACARDQVWLSQSQNRVFLVPVDRLPNLGKMVLVALAGFTGGPKKAGVLEFRRSESASPFRLVSDPEKPVRGWVTTILESVAFQDALAQLVRNELVDRLQKASAIAADSTTVPLPPPTS</sequence>
<accession>A0A0D2WQE9</accession>
<evidence type="ECO:0000313" key="2">
    <source>
        <dbReference type="Proteomes" id="UP000008743"/>
    </source>
</evidence>
<dbReference type="InterPro" id="IPR015797">
    <property type="entry name" value="NUDIX_hydrolase-like_dom_sf"/>
</dbReference>
<gene>
    <name evidence="1" type="ORF">CAOG_003946</name>
</gene>
<organism evidence="1 2">
    <name type="scientific">Capsaspora owczarzaki (strain ATCC 30864)</name>
    <dbReference type="NCBI Taxonomy" id="595528"/>
    <lineage>
        <taxon>Eukaryota</taxon>
        <taxon>Filasterea</taxon>
        <taxon>Capsaspora</taxon>
    </lineage>
</organism>
<dbReference type="EMBL" id="KE346364">
    <property type="protein sequence ID" value="KJE93108.1"/>
    <property type="molecule type" value="Genomic_DNA"/>
</dbReference>
<dbReference type="AlphaFoldDB" id="A0A0D2WQE9"/>
<dbReference type="RefSeq" id="XP_004363674.1">
    <property type="nucleotide sequence ID" value="XM_004363617.2"/>
</dbReference>
<dbReference type="Gene3D" id="3.90.79.10">
    <property type="entry name" value="Nucleoside Triphosphate Pyrophosphohydrolase"/>
    <property type="match status" value="1"/>
</dbReference>